<dbReference type="PROSITE" id="PS50106">
    <property type="entry name" value="PDZ"/>
    <property type="match status" value="2"/>
</dbReference>
<evidence type="ECO:0000256" key="14">
    <source>
        <dbReference type="PIRSR" id="PIRSR611782-1"/>
    </source>
</evidence>
<dbReference type="NCBIfam" id="TIGR02037">
    <property type="entry name" value="degP_htrA_DO"/>
    <property type="match status" value="1"/>
</dbReference>
<protein>
    <recommendedName>
        <fullName evidence="5">Probable periplasmic serine endoprotease DegP-like</fullName>
        <ecNumber evidence="4">3.4.21.107</ecNumber>
    </recommendedName>
    <alternativeName>
        <fullName evidence="13">Protease Do</fullName>
    </alternativeName>
</protein>
<comment type="subcellular location">
    <subcellularLocation>
        <location evidence="2">Periplasm</location>
    </subcellularLocation>
</comment>
<accession>A0A5C8PH78</accession>
<evidence type="ECO:0000256" key="12">
    <source>
        <dbReference type="ARBA" id="ARBA00023016"/>
    </source>
</evidence>
<evidence type="ECO:0000256" key="7">
    <source>
        <dbReference type="ARBA" id="ARBA00022729"/>
    </source>
</evidence>
<dbReference type="SMART" id="SM00228">
    <property type="entry name" value="PDZ"/>
    <property type="match status" value="2"/>
</dbReference>
<dbReference type="CDD" id="cd10839">
    <property type="entry name" value="cpPDZ1_DegP-like"/>
    <property type="match status" value="1"/>
</dbReference>
<dbReference type="GO" id="GO:0006508">
    <property type="term" value="P:proteolysis"/>
    <property type="evidence" value="ECO:0007669"/>
    <property type="project" value="UniProtKB-KW"/>
</dbReference>
<dbReference type="InterPro" id="IPR001478">
    <property type="entry name" value="PDZ"/>
</dbReference>
<gene>
    <name evidence="18" type="ORF">FHP25_22815</name>
</gene>
<dbReference type="GO" id="GO:0004252">
    <property type="term" value="F:serine-type endopeptidase activity"/>
    <property type="evidence" value="ECO:0007669"/>
    <property type="project" value="InterPro"/>
</dbReference>
<dbReference type="GO" id="GO:0042597">
    <property type="term" value="C:periplasmic space"/>
    <property type="evidence" value="ECO:0007669"/>
    <property type="project" value="UniProtKB-SubCell"/>
</dbReference>
<dbReference type="EMBL" id="VDUZ01000028">
    <property type="protein sequence ID" value="TXL73030.1"/>
    <property type="molecule type" value="Genomic_DNA"/>
</dbReference>
<dbReference type="AlphaFoldDB" id="A0A5C8PH78"/>
<evidence type="ECO:0000259" key="17">
    <source>
        <dbReference type="PROSITE" id="PS50106"/>
    </source>
</evidence>
<evidence type="ECO:0000256" key="11">
    <source>
        <dbReference type="ARBA" id="ARBA00022825"/>
    </source>
</evidence>
<dbReference type="EC" id="3.4.21.107" evidence="4"/>
<dbReference type="InterPro" id="IPR001940">
    <property type="entry name" value="Peptidase_S1C"/>
</dbReference>
<dbReference type="Proteomes" id="UP000321638">
    <property type="component" value="Unassembled WGS sequence"/>
</dbReference>
<keyword evidence="7" id="KW-0732">Signal</keyword>
<evidence type="ECO:0000256" key="10">
    <source>
        <dbReference type="ARBA" id="ARBA00022801"/>
    </source>
</evidence>
<name>A0A5C8PH78_9HYPH</name>
<dbReference type="Pfam" id="PF13180">
    <property type="entry name" value="PDZ_2"/>
    <property type="match status" value="1"/>
</dbReference>
<feature type="domain" description="PDZ" evidence="17">
    <location>
        <begin position="274"/>
        <end position="345"/>
    </location>
</feature>
<evidence type="ECO:0000256" key="8">
    <source>
        <dbReference type="ARBA" id="ARBA00022737"/>
    </source>
</evidence>
<evidence type="ECO:0000256" key="6">
    <source>
        <dbReference type="ARBA" id="ARBA00022670"/>
    </source>
</evidence>
<feature type="active site" description="Charge relay system" evidence="14">
    <location>
        <position position="164"/>
    </location>
</feature>
<feature type="active site" description="Charge relay system" evidence="14">
    <location>
        <position position="237"/>
    </location>
</feature>
<keyword evidence="19" id="KW-1185">Reference proteome</keyword>
<feature type="region of interest" description="Disordered" evidence="16">
    <location>
        <begin position="76"/>
        <end position="117"/>
    </location>
</feature>
<evidence type="ECO:0000256" key="3">
    <source>
        <dbReference type="ARBA" id="ARBA00010541"/>
    </source>
</evidence>
<dbReference type="InterPro" id="IPR009003">
    <property type="entry name" value="Peptidase_S1_PA"/>
</dbReference>
<dbReference type="InterPro" id="IPR036034">
    <property type="entry name" value="PDZ_sf"/>
</dbReference>
<dbReference type="PANTHER" id="PTHR22939">
    <property type="entry name" value="SERINE PROTEASE FAMILY S1C HTRA-RELATED"/>
    <property type="match status" value="1"/>
</dbReference>
<dbReference type="OrthoDB" id="112232at2"/>
<comment type="caution">
    <text evidence="18">The sequence shown here is derived from an EMBL/GenBank/DDBJ whole genome shotgun (WGS) entry which is preliminary data.</text>
</comment>
<dbReference type="PANTHER" id="PTHR22939:SF130">
    <property type="entry name" value="PERIPLASMIC SERINE ENDOPROTEASE DEGP-LIKE-RELATED"/>
    <property type="match status" value="1"/>
</dbReference>
<proteinExistence type="inferred from homology"/>
<dbReference type="Gene3D" id="2.40.10.120">
    <property type="match status" value="1"/>
</dbReference>
<dbReference type="SUPFAM" id="SSF50494">
    <property type="entry name" value="Trypsin-like serine proteases"/>
    <property type="match status" value="1"/>
</dbReference>
<keyword evidence="12" id="KW-0346">Stress response</keyword>
<reference evidence="18 19" key="1">
    <citation type="submission" date="2019-06" db="EMBL/GenBank/DDBJ databases">
        <title>New taxonomy in bacterial strain CC-CFT640, isolated from vineyard.</title>
        <authorList>
            <person name="Lin S.-Y."/>
            <person name="Tsai C.-F."/>
            <person name="Young C.-C."/>
        </authorList>
    </citation>
    <scope>NUCLEOTIDE SEQUENCE [LARGE SCALE GENOMIC DNA]</scope>
    <source>
        <strain evidence="18 19">CC-CFT640</strain>
    </source>
</reference>
<keyword evidence="11" id="KW-0720">Serine protease</keyword>
<evidence type="ECO:0000313" key="19">
    <source>
        <dbReference type="Proteomes" id="UP000321638"/>
    </source>
</evidence>
<feature type="binding site" evidence="15">
    <location>
        <position position="134"/>
    </location>
    <ligand>
        <name>substrate</name>
    </ligand>
</feature>
<evidence type="ECO:0000256" key="9">
    <source>
        <dbReference type="ARBA" id="ARBA00022764"/>
    </source>
</evidence>
<evidence type="ECO:0000256" key="5">
    <source>
        <dbReference type="ARBA" id="ARBA00013958"/>
    </source>
</evidence>
<feature type="active site" description="Charge relay system" evidence="14">
    <location>
        <position position="134"/>
    </location>
</feature>
<comment type="similarity">
    <text evidence="3">Belongs to the peptidase S1C family.</text>
</comment>
<keyword evidence="10" id="KW-0378">Hydrolase</keyword>
<evidence type="ECO:0000256" key="2">
    <source>
        <dbReference type="ARBA" id="ARBA00004418"/>
    </source>
</evidence>
<evidence type="ECO:0000256" key="1">
    <source>
        <dbReference type="ARBA" id="ARBA00001772"/>
    </source>
</evidence>
<sequence>MRDRLPTRGLAIGALIAVLAGGISLFDPVTSAAPMARAAGWLDAPATPAASPVSPVVGPDFSAIVERYGPAVVNVAVEGNGSTPGPGEAPQTGQPPVTQPHAFGAPSRPDNQPTFGLGSGFIINPDGVILTSAHVVADSTTVTVRLSDQREFTAKVIGLDRPSDVALLKIDAQNLPTVVIGDPTRLRVGAWVLAIGSPHGFDSTATAGIVSATTRSLPHQAYVPFIQTDVPVNPGNSGGPLFNANGEVIGVNSQIYTDTGGFQGLSFAVPIDVAMKVAKRLESDGVIRRGWLGAGVQDVSQALADAFGLPTPRGALVNNVDKNGPAAEAGLQPGDVVLAIDGVAINRSFDLPPKVADLAPGARSTLDVWRRGETRQLAVVVGALKVEAAAAPAAPARGQGRLGLSVRALSPKEADALDEGGGLLVQSVSGPAARAGMQPGDVVLAINGEPVTTVEKLRTLADKSGHHAALLIRREGAKLFLPLTLG</sequence>
<organism evidence="18 19">
    <name type="scientific">Vineibacter terrae</name>
    <dbReference type="NCBI Taxonomy" id="2586908"/>
    <lineage>
        <taxon>Bacteria</taxon>
        <taxon>Pseudomonadati</taxon>
        <taxon>Pseudomonadota</taxon>
        <taxon>Alphaproteobacteria</taxon>
        <taxon>Hyphomicrobiales</taxon>
        <taxon>Vineibacter</taxon>
    </lineage>
</organism>
<dbReference type="InterPro" id="IPR011782">
    <property type="entry name" value="Pept_S1C_Do"/>
</dbReference>
<evidence type="ECO:0000313" key="18">
    <source>
        <dbReference type="EMBL" id="TXL73030.1"/>
    </source>
</evidence>
<keyword evidence="6" id="KW-0645">Protease</keyword>
<dbReference type="Gene3D" id="2.30.42.10">
    <property type="match status" value="2"/>
</dbReference>
<dbReference type="RefSeq" id="WP_147849286.1">
    <property type="nucleotide sequence ID" value="NZ_VDUZ01000028.1"/>
</dbReference>
<keyword evidence="9" id="KW-0574">Periplasm</keyword>
<comment type="catalytic activity">
    <reaction evidence="1">
        <text>Acts on substrates that are at least partially unfolded. The cleavage site P1 residue is normally between a pair of hydrophobic residues, such as Val-|-Val.</text>
        <dbReference type="EC" id="3.4.21.107"/>
    </reaction>
</comment>
<evidence type="ECO:0000256" key="13">
    <source>
        <dbReference type="ARBA" id="ARBA00032850"/>
    </source>
</evidence>
<feature type="binding site" evidence="15">
    <location>
        <position position="78"/>
    </location>
    <ligand>
        <name>substrate</name>
    </ligand>
</feature>
<dbReference type="PRINTS" id="PR00834">
    <property type="entry name" value="PROTEASES2C"/>
</dbReference>
<evidence type="ECO:0000256" key="15">
    <source>
        <dbReference type="PIRSR" id="PIRSR611782-2"/>
    </source>
</evidence>
<evidence type="ECO:0000256" key="4">
    <source>
        <dbReference type="ARBA" id="ARBA00013035"/>
    </source>
</evidence>
<feature type="binding site" evidence="15">
    <location>
        <position position="164"/>
    </location>
    <ligand>
        <name>substrate</name>
    </ligand>
</feature>
<feature type="domain" description="PDZ" evidence="17">
    <location>
        <begin position="399"/>
        <end position="486"/>
    </location>
</feature>
<feature type="binding site" evidence="15">
    <location>
        <begin position="235"/>
        <end position="237"/>
    </location>
    <ligand>
        <name>substrate</name>
    </ligand>
</feature>
<dbReference type="Pfam" id="PF13365">
    <property type="entry name" value="Trypsin_2"/>
    <property type="match status" value="1"/>
</dbReference>
<evidence type="ECO:0000256" key="16">
    <source>
        <dbReference type="SAM" id="MobiDB-lite"/>
    </source>
</evidence>
<dbReference type="Pfam" id="PF17820">
    <property type="entry name" value="PDZ_6"/>
    <property type="match status" value="1"/>
</dbReference>
<dbReference type="InterPro" id="IPR041489">
    <property type="entry name" value="PDZ_6"/>
</dbReference>
<keyword evidence="8" id="KW-0677">Repeat</keyword>
<dbReference type="SUPFAM" id="SSF50156">
    <property type="entry name" value="PDZ domain-like"/>
    <property type="match status" value="2"/>
</dbReference>